<organism evidence="1 2">
    <name type="scientific">Engystomops pustulosus</name>
    <name type="common">Tungara frog</name>
    <name type="synonym">Physalaemus pustulosus</name>
    <dbReference type="NCBI Taxonomy" id="76066"/>
    <lineage>
        <taxon>Eukaryota</taxon>
        <taxon>Metazoa</taxon>
        <taxon>Chordata</taxon>
        <taxon>Craniata</taxon>
        <taxon>Vertebrata</taxon>
        <taxon>Euteleostomi</taxon>
        <taxon>Amphibia</taxon>
        <taxon>Batrachia</taxon>
        <taxon>Anura</taxon>
        <taxon>Neobatrachia</taxon>
        <taxon>Hyloidea</taxon>
        <taxon>Leptodactylidae</taxon>
        <taxon>Leiuperinae</taxon>
        <taxon>Engystomops</taxon>
    </lineage>
</organism>
<protein>
    <submittedName>
        <fullName evidence="1">Uncharacterized protein</fullName>
    </submittedName>
</protein>
<keyword evidence="2" id="KW-1185">Reference proteome</keyword>
<dbReference type="Proteomes" id="UP000824782">
    <property type="component" value="Unassembled WGS sequence"/>
</dbReference>
<evidence type="ECO:0000313" key="1">
    <source>
        <dbReference type="EMBL" id="KAG8545095.1"/>
    </source>
</evidence>
<sequence length="78" mass="7889">MIGEKWQEAAIPGATEQAMACLCRGGGGTRSCLVPAPQLQQAEVQGGQPGAGLWVQSLCALPERGLGGDFLPEPGAGL</sequence>
<gene>
    <name evidence="1" type="ORF">GDO81_021395</name>
</gene>
<evidence type="ECO:0000313" key="2">
    <source>
        <dbReference type="Proteomes" id="UP000824782"/>
    </source>
</evidence>
<comment type="caution">
    <text evidence="1">The sequence shown here is derived from an EMBL/GenBank/DDBJ whole genome shotgun (WGS) entry which is preliminary data.</text>
</comment>
<dbReference type="EMBL" id="WNYA01001797">
    <property type="protein sequence ID" value="KAG8545095.1"/>
    <property type="molecule type" value="Genomic_DNA"/>
</dbReference>
<reference evidence="1" key="1">
    <citation type="thesis" date="2020" institute="ProQuest LLC" country="789 East Eisenhower Parkway, Ann Arbor, MI, USA">
        <title>Comparative Genomics and Chromosome Evolution.</title>
        <authorList>
            <person name="Mudd A.B."/>
        </authorList>
    </citation>
    <scope>NUCLEOTIDE SEQUENCE</scope>
    <source>
        <strain evidence="1">237g6f4</strain>
        <tissue evidence="1">Blood</tissue>
    </source>
</reference>
<accession>A0AAV6ZA99</accession>
<dbReference type="AlphaFoldDB" id="A0AAV6ZA99"/>
<name>A0AAV6ZA99_ENGPU</name>
<proteinExistence type="predicted"/>